<dbReference type="Gene3D" id="3.30.200.20">
    <property type="entry name" value="Phosphorylase Kinase, domain 1"/>
    <property type="match status" value="1"/>
</dbReference>
<dbReference type="EMBL" id="JAANHS010000016">
    <property type="protein sequence ID" value="NHB78136.1"/>
    <property type="molecule type" value="Genomic_DNA"/>
</dbReference>
<sequence>MPEPAPSPAEARLIEAARGLSCFVAPSDVRLLEGGKTNHNVLVTDQGRRFVVRFGSDIPEHGILRWNELAITRAAERAEVGPAVRHAEPGLLVLDYVEARPLTPADRDDPLLIPRLADLVARVHRDVTRVVSGPVLCFCVPHILRDYARLLTERGSPHAPLLPGLLARAEDLDRAIGPFEPCLCHNDLLPGNILIGDSGIWLIDWEYGGFGNPLFDLGGITSNNGFSPPEERLLLEAYHDRPLTDAQWRSYSAMKCASLLRETLWSMVSELTLTLDFDYAAYTAENLAAFDAAFQDFRTL</sequence>
<keyword evidence="3" id="KW-1185">Reference proteome</keyword>
<dbReference type="Pfam" id="PF01636">
    <property type="entry name" value="APH"/>
    <property type="match status" value="1"/>
</dbReference>
<dbReference type="PANTHER" id="PTHR22603">
    <property type="entry name" value="CHOLINE/ETHANOALAMINE KINASE"/>
    <property type="match status" value="1"/>
</dbReference>
<dbReference type="SUPFAM" id="SSF56112">
    <property type="entry name" value="Protein kinase-like (PK-like)"/>
    <property type="match status" value="1"/>
</dbReference>
<feature type="domain" description="Aminoglycoside phosphotransferase" evidence="1">
    <location>
        <begin position="29"/>
        <end position="248"/>
    </location>
</feature>
<dbReference type="RefSeq" id="WP_166404146.1">
    <property type="nucleotide sequence ID" value="NZ_JAANHS010000016.1"/>
</dbReference>
<dbReference type="Proteomes" id="UP001515660">
    <property type="component" value="Unassembled WGS sequence"/>
</dbReference>
<accession>A0ABX0GBY7</accession>
<dbReference type="InterPro" id="IPR011009">
    <property type="entry name" value="Kinase-like_dom_sf"/>
</dbReference>
<reference evidence="2 3" key="1">
    <citation type="journal article" date="2022" name="Microorganisms">
        <title>Genome Sequence and Characterization of a Xanthorhodopsin-Containing, Aerobic Anoxygenic Phototrophic Rhodobacter Species, Isolated from Mesophilic Conditions at Yellowstone National Park.</title>
        <authorList>
            <person name="Kyndt J.A."/>
            <person name="Robertson S."/>
            <person name="Shoffstall I.B."/>
            <person name="Ramaley R.F."/>
            <person name="Meyer T.E."/>
        </authorList>
    </citation>
    <scope>NUCLEOTIDE SEQUENCE [LARGE SCALE GENOMIC DNA]</scope>
    <source>
        <strain evidence="2 3">M37P</strain>
    </source>
</reference>
<dbReference type="PANTHER" id="PTHR22603:SF66">
    <property type="entry name" value="ETHANOLAMINE KINASE"/>
    <property type="match status" value="1"/>
</dbReference>
<dbReference type="CDD" id="cd05151">
    <property type="entry name" value="ChoK-like"/>
    <property type="match status" value="1"/>
</dbReference>
<dbReference type="InterPro" id="IPR002575">
    <property type="entry name" value="Aminoglycoside_PTrfase"/>
</dbReference>
<name>A0ABX0GBY7_9RHOB</name>
<dbReference type="Gene3D" id="3.90.1200.10">
    <property type="match status" value="1"/>
</dbReference>
<evidence type="ECO:0000313" key="2">
    <source>
        <dbReference type="EMBL" id="NHB78136.1"/>
    </source>
</evidence>
<evidence type="ECO:0000259" key="1">
    <source>
        <dbReference type="Pfam" id="PF01636"/>
    </source>
</evidence>
<organism evidence="2 3">
    <name type="scientific">Rhodobacter calidifons</name>
    <dbReference type="NCBI Taxonomy" id="2715277"/>
    <lineage>
        <taxon>Bacteria</taxon>
        <taxon>Pseudomonadati</taxon>
        <taxon>Pseudomonadota</taxon>
        <taxon>Alphaproteobacteria</taxon>
        <taxon>Rhodobacterales</taxon>
        <taxon>Rhodobacter group</taxon>
        <taxon>Rhodobacter</taxon>
    </lineage>
</organism>
<comment type="caution">
    <text evidence="2">The sequence shown here is derived from an EMBL/GenBank/DDBJ whole genome shotgun (WGS) entry which is preliminary data.</text>
</comment>
<protein>
    <submittedName>
        <fullName evidence="2">Phosphotransferase</fullName>
    </submittedName>
</protein>
<evidence type="ECO:0000313" key="3">
    <source>
        <dbReference type="Proteomes" id="UP001515660"/>
    </source>
</evidence>
<proteinExistence type="predicted"/>
<gene>
    <name evidence="2" type="ORF">G8O29_15550</name>
</gene>